<protein>
    <submittedName>
        <fullName evidence="3">Uncharacterized protein</fullName>
    </submittedName>
</protein>
<comment type="caution">
    <text evidence="3">The sequence shown here is derived from an EMBL/GenBank/DDBJ whole genome shotgun (WGS) entry which is preliminary data.</text>
</comment>
<sequence length="194" mass="21541">MLAGQFEEDGGTVDRAAEELASQAPDDLLQSWRRQRANVITALTEVPTGERIPWFGPPMGVAMAASARLMEVFAHGQDVRDALDIAPIPSFRLRHIAHLVAATRDFAFRVHRLPVPLEPFRIELSLGDDVWTSGPDDAHQRVTGEALDFSLLATRRRHRNDCRVTARGELANLWLDIIQAYAGEPGRGRRATTT</sequence>
<feature type="domain" description="Mycothiol-dependent maleylpyruvate isomerase metal-binding" evidence="2">
    <location>
        <begin position="8"/>
        <end position="80"/>
    </location>
</feature>
<reference evidence="3 4" key="1">
    <citation type="journal article" date="2013" name="Genome Announc.">
        <title>Draft Genome Sequence of Rhodococcus ruber Strain BKS 20-38.</title>
        <authorList>
            <person name="Bala M."/>
            <person name="Kumar S."/>
            <person name="Raghava G.P."/>
            <person name="Mayilraj S."/>
        </authorList>
    </citation>
    <scope>NUCLEOTIDE SEQUENCE [LARGE SCALE GENOMIC DNA]</scope>
    <source>
        <strain evidence="3 4">BKS 20-38</strain>
    </source>
</reference>
<evidence type="ECO:0000313" key="3">
    <source>
        <dbReference type="EMBL" id="EME67236.1"/>
    </source>
</evidence>
<dbReference type="Pfam" id="PF08608">
    <property type="entry name" value="Wyosine_form"/>
    <property type="match status" value="1"/>
</dbReference>
<dbReference type="Pfam" id="PF11716">
    <property type="entry name" value="MDMPI_N"/>
    <property type="match status" value="1"/>
</dbReference>
<dbReference type="Proteomes" id="UP000011731">
    <property type="component" value="Unassembled WGS sequence"/>
</dbReference>
<dbReference type="InterPro" id="IPR024344">
    <property type="entry name" value="MDMPI_metal-binding"/>
</dbReference>
<dbReference type="InterPro" id="IPR013917">
    <property type="entry name" value="tRNA_wybutosine-synth"/>
</dbReference>
<dbReference type="InterPro" id="IPR034660">
    <property type="entry name" value="DinB/YfiT-like"/>
</dbReference>
<dbReference type="InterPro" id="IPR017517">
    <property type="entry name" value="Maleyloyr_isom"/>
</dbReference>
<accession>M2Y2C5</accession>
<organism evidence="3 4">
    <name type="scientific">Rhodococcus ruber BKS 20-38</name>
    <dbReference type="NCBI Taxonomy" id="1278076"/>
    <lineage>
        <taxon>Bacteria</taxon>
        <taxon>Bacillati</taxon>
        <taxon>Actinomycetota</taxon>
        <taxon>Actinomycetes</taxon>
        <taxon>Mycobacteriales</taxon>
        <taxon>Nocardiaceae</taxon>
        <taxon>Rhodococcus</taxon>
    </lineage>
</organism>
<evidence type="ECO:0000313" key="4">
    <source>
        <dbReference type="Proteomes" id="UP000011731"/>
    </source>
</evidence>
<dbReference type="SUPFAM" id="SSF109854">
    <property type="entry name" value="DinB/YfiT-like putative metalloenzymes"/>
    <property type="match status" value="1"/>
</dbReference>
<feature type="domain" description="tRNA wybutosine-synthesis" evidence="1">
    <location>
        <begin position="130"/>
        <end position="166"/>
    </location>
</feature>
<dbReference type="AlphaFoldDB" id="M2Y2C5"/>
<dbReference type="GO" id="GO:0046872">
    <property type="term" value="F:metal ion binding"/>
    <property type="evidence" value="ECO:0007669"/>
    <property type="project" value="InterPro"/>
</dbReference>
<name>M2Y2C5_9NOCA</name>
<proteinExistence type="predicted"/>
<dbReference type="EMBL" id="AOEX01000012">
    <property type="protein sequence ID" value="EME67236.1"/>
    <property type="molecule type" value="Genomic_DNA"/>
</dbReference>
<evidence type="ECO:0000259" key="2">
    <source>
        <dbReference type="Pfam" id="PF11716"/>
    </source>
</evidence>
<keyword evidence="4" id="KW-1185">Reference proteome</keyword>
<evidence type="ECO:0000259" key="1">
    <source>
        <dbReference type="Pfam" id="PF08608"/>
    </source>
</evidence>
<gene>
    <name evidence="3" type="ORF">G352_00947</name>
</gene>
<dbReference type="NCBIfam" id="TIGR03083">
    <property type="entry name" value="maleylpyruvate isomerase family mycothiol-dependent enzyme"/>
    <property type="match status" value="1"/>
</dbReference>